<dbReference type="PANTHER" id="PTHR34689">
    <property type="entry name" value="NUCLEIC ACID-BINDING PROTEIN"/>
    <property type="match status" value="1"/>
</dbReference>
<feature type="compositionally biased region" description="Low complexity" evidence="1">
    <location>
        <begin position="127"/>
        <end position="145"/>
    </location>
</feature>
<feature type="region of interest" description="Disordered" evidence="1">
    <location>
        <begin position="108"/>
        <end position="198"/>
    </location>
</feature>
<evidence type="ECO:0000256" key="1">
    <source>
        <dbReference type="SAM" id="MobiDB-lite"/>
    </source>
</evidence>
<reference evidence="2" key="1">
    <citation type="submission" date="2017-08" db="EMBL/GenBank/DDBJ databases">
        <authorList>
            <person name="Polle J.E."/>
            <person name="Barry K."/>
            <person name="Cushman J."/>
            <person name="Schmutz J."/>
            <person name="Tran D."/>
            <person name="Hathwaick L.T."/>
            <person name="Yim W.C."/>
            <person name="Jenkins J."/>
            <person name="Mckie-Krisberg Z.M."/>
            <person name="Prochnik S."/>
            <person name="Lindquist E."/>
            <person name="Dockter R.B."/>
            <person name="Adam C."/>
            <person name="Molina H."/>
            <person name="Bunkerborg J."/>
            <person name="Jin E."/>
            <person name="Buchheim M."/>
            <person name="Magnuson J."/>
        </authorList>
    </citation>
    <scope>NUCLEOTIDE SEQUENCE</scope>
    <source>
        <strain evidence="2">CCAP 19/18</strain>
    </source>
</reference>
<evidence type="ECO:0000313" key="2">
    <source>
        <dbReference type="EMBL" id="KAF5842617.1"/>
    </source>
</evidence>
<sequence length="382" mass="42950">MSVESVKDDAVGTNKLGMQAGLFTRAQTADNRGESMMAKHQNALQQEKEDQAMDQMVTMLPHLGPAVKALALRETAFSVQDAVRMLELFQSQNQERLSAIHKRRAELKSAEEKAAKDTQRGGDEDSASGSSSGGSESESDSGNGSDSDHSTKKRKHKHSKSSHKKKAKHNKKEKKAKKHKHSKHKKHKRSKKAEEEAKPADNYGRFGIIREVDASTKRSEFILWALEVKQKDPELMMKNDERELFRDFMEDYNTGTMPHRKYYNLEIYEREKAAKRGGKMTANVRKAMGVLDDEEALRRQRADAATDAGGCGCIWVWVGMLVAIKKQGLMRLQMQIAYKTGDTKKAEQLQRQLMPDEEKEAKGIRVRPAAGARSGPIPQVMK</sequence>
<organism evidence="2 3">
    <name type="scientific">Dunaliella salina</name>
    <name type="common">Green alga</name>
    <name type="synonym">Protococcus salinus</name>
    <dbReference type="NCBI Taxonomy" id="3046"/>
    <lineage>
        <taxon>Eukaryota</taxon>
        <taxon>Viridiplantae</taxon>
        <taxon>Chlorophyta</taxon>
        <taxon>core chlorophytes</taxon>
        <taxon>Chlorophyceae</taxon>
        <taxon>CS clade</taxon>
        <taxon>Chlamydomonadales</taxon>
        <taxon>Dunaliellaceae</taxon>
        <taxon>Dunaliella</taxon>
    </lineage>
</organism>
<feature type="compositionally biased region" description="Basic residues" evidence="1">
    <location>
        <begin position="151"/>
        <end position="191"/>
    </location>
</feature>
<feature type="compositionally biased region" description="Basic and acidic residues" evidence="1">
    <location>
        <begin position="108"/>
        <end position="123"/>
    </location>
</feature>
<feature type="compositionally biased region" description="Basic and acidic residues" evidence="1">
    <location>
        <begin position="352"/>
        <end position="363"/>
    </location>
</feature>
<feature type="region of interest" description="Disordered" evidence="1">
    <location>
        <begin position="352"/>
        <end position="382"/>
    </location>
</feature>
<comment type="caution">
    <text evidence="2">The sequence shown here is derived from an EMBL/GenBank/DDBJ whole genome shotgun (WGS) entry which is preliminary data.</text>
</comment>
<proteinExistence type="predicted"/>
<accession>A0ABQ7H6Y6</accession>
<gene>
    <name evidence="2" type="ORF">DUNSADRAFT_6086</name>
</gene>
<name>A0ABQ7H6Y6_DUNSA</name>
<evidence type="ECO:0000313" key="3">
    <source>
        <dbReference type="Proteomes" id="UP000815325"/>
    </source>
</evidence>
<dbReference type="PANTHER" id="PTHR34689:SF1">
    <property type="entry name" value="NUCLEIC ACID-BINDING PROTEIN"/>
    <property type="match status" value="1"/>
</dbReference>
<keyword evidence="3" id="KW-1185">Reference proteome</keyword>
<dbReference type="Proteomes" id="UP000815325">
    <property type="component" value="Unassembled WGS sequence"/>
</dbReference>
<dbReference type="EMBL" id="MU069458">
    <property type="protein sequence ID" value="KAF5842617.1"/>
    <property type="molecule type" value="Genomic_DNA"/>
</dbReference>
<protein>
    <submittedName>
        <fullName evidence="2">Uncharacterized protein</fullName>
    </submittedName>
</protein>